<dbReference type="SUPFAM" id="SSF53335">
    <property type="entry name" value="S-adenosyl-L-methionine-dependent methyltransferases"/>
    <property type="match status" value="1"/>
</dbReference>
<evidence type="ECO:0000256" key="4">
    <source>
        <dbReference type="PIRSR" id="PIRSR005739-1"/>
    </source>
</evidence>
<dbReference type="PANTHER" id="PTHR43712">
    <property type="entry name" value="PUTATIVE (AFU_ORTHOLOGUE AFUA_4G14580)-RELATED"/>
    <property type="match status" value="1"/>
</dbReference>
<sequence>MESDIMAAKLIDDIATLGRTFLDSDDGAARTSLIAAAEALIVELYTPFELAGRLGFGEPSRTAAVRVAFELGLLKGLADEPRTSEQLAAGTIADPVLVVRTLKHLAANGLVREVGKDLYAGTRFSKAIDDPAISASLRFTSMVTMPTFLALPEFLAKNNYQTPADEDNSPLQFGLQTDKTFYEAIHSDPTLNEVFNNYMKAYYQSVSRWTEMYPVRERLGGEEPLSSGPLLVDVGGNVGYQLVEFHKRFPDLHGRLVLQDRASVIASAPASAWDALPAAVTVLAHDFFTPQPAACRGARAYYMRFILHDWPDAQCAVILSHLRDAMAGGSSGRSSRSYSRLLINDVVLPDTGASWRQTSLDWIMMAMFVSRERTESQWRALLAGAGLQMSGVWHKDGEGLIEAVLDSDAV</sequence>
<feature type="active site" description="Proton acceptor" evidence="4">
    <location>
        <position position="308"/>
    </location>
</feature>
<dbReference type="Proteomes" id="UP001163105">
    <property type="component" value="Unassembled WGS sequence"/>
</dbReference>
<evidence type="ECO:0000256" key="2">
    <source>
        <dbReference type="ARBA" id="ARBA00022679"/>
    </source>
</evidence>
<dbReference type="SUPFAM" id="SSF46785">
    <property type="entry name" value="Winged helix' DNA-binding domain"/>
    <property type="match status" value="1"/>
</dbReference>
<accession>A0AB34FJI4</accession>
<keyword evidence="1" id="KW-0489">Methyltransferase</keyword>
<dbReference type="PROSITE" id="PS51683">
    <property type="entry name" value="SAM_OMT_II"/>
    <property type="match status" value="1"/>
</dbReference>
<evidence type="ECO:0000256" key="3">
    <source>
        <dbReference type="ARBA" id="ARBA00022691"/>
    </source>
</evidence>
<dbReference type="AlphaFoldDB" id="A0AB34FJI4"/>
<feature type="domain" description="O-methyltransferase C-terminal" evidence="5">
    <location>
        <begin position="180"/>
        <end position="387"/>
    </location>
</feature>
<protein>
    <submittedName>
        <fullName evidence="6">O-methyltransferase</fullName>
    </submittedName>
</protein>
<name>A0AB34FJI4_9HYPO</name>
<dbReference type="Gene3D" id="1.10.10.10">
    <property type="entry name" value="Winged helix-like DNA-binding domain superfamily/Winged helix DNA-binding domain"/>
    <property type="match status" value="1"/>
</dbReference>
<dbReference type="GO" id="GO:0032259">
    <property type="term" value="P:methylation"/>
    <property type="evidence" value="ECO:0007669"/>
    <property type="project" value="UniProtKB-KW"/>
</dbReference>
<evidence type="ECO:0000313" key="7">
    <source>
        <dbReference type="Proteomes" id="UP001163105"/>
    </source>
</evidence>
<evidence type="ECO:0000259" key="5">
    <source>
        <dbReference type="Pfam" id="PF00891"/>
    </source>
</evidence>
<dbReference type="PIRSF" id="PIRSF005739">
    <property type="entry name" value="O-mtase"/>
    <property type="match status" value="1"/>
</dbReference>
<dbReference type="InterPro" id="IPR036388">
    <property type="entry name" value="WH-like_DNA-bd_sf"/>
</dbReference>
<proteinExistence type="predicted"/>
<gene>
    <name evidence="6" type="ORF">O9K51_07441</name>
</gene>
<organism evidence="6 7">
    <name type="scientific">Purpureocillium lavendulum</name>
    <dbReference type="NCBI Taxonomy" id="1247861"/>
    <lineage>
        <taxon>Eukaryota</taxon>
        <taxon>Fungi</taxon>
        <taxon>Dikarya</taxon>
        <taxon>Ascomycota</taxon>
        <taxon>Pezizomycotina</taxon>
        <taxon>Sordariomycetes</taxon>
        <taxon>Hypocreomycetidae</taxon>
        <taxon>Hypocreales</taxon>
        <taxon>Ophiocordycipitaceae</taxon>
        <taxon>Purpureocillium</taxon>
    </lineage>
</organism>
<dbReference type="Pfam" id="PF00891">
    <property type="entry name" value="Methyltransf_2"/>
    <property type="match status" value="1"/>
</dbReference>
<dbReference type="InterPro" id="IPR001077">
    <property type="entry name" value="COMT_C"/>
</dbReference>
<dbReference type="InterPro" id="IPR029063">
    <property type="entry name" value="SAM-dependent_MTases_sf"/>
</dbReference>
<dbReference type="PANTHER" id="PTHR43712:SF1">
    <property type="entry name" value="HYPOTHETICAL O-METHYLTRANSFERASE (EUROFUNG)-RELATED"/>
    <property type="match status" value="1"/>
</dbReference>
<keyword evidence="7" id="KW-1185">Reference proteome</keyword>
<dbReference type="GO" id="GO:0008171">
    <property type="term" value="F:O-methyltransferase activity"/>
    <property type="evidence" value="ECO:0007669"/>
    <property type="project" value="InterPro"/>
</dbReference>
<keyword evidence="2" id="KW-0808">Transferase</keyword>
<evidence type="ECO:0000256" key="1">
    <source>
        <dbReference type="ARBA" id="ARBA00022603"/>
    </source>
</evidence>
<dbReference type="Gene3D" id="3.40.50.150">
    <property type="entry name" value="Vaccinia Virus protein VP39"/>
    <property type="match status" value="1"/>
</dbReference>
<dbReference type="InterPro" id="IPR036390">
    <property type="entry name" value="WH_DNA-bd_sf"/>
</dbReference>
<comment type="caution">
    <text evidence="6">The sequence shown here is derived from an EMBL/GenBank/DDBJ whole genome shotgun (WGS) entry which is preliminary data.</text>
</comment>
<keyword evidence="3" id="KW-0949">S-adenosyl-L-methionine</keyword>
<dbReference type="InterPro" id="IPR016461">
    <property type="entry name" value="COMT-like"/>
</dbReference>
<evidence type="ECO:0000313" key="6">
    <source>
        <dbReference type="EMBL" id="KAJ6439554.1"/>
    </source>
</evidence>
<dbReference type="EMBL" id="JAQHRD010000006">
    <property type="protein sequence ID" value="KAJ6439554.1"/>
    <property type="molecule type" value="Genomic_DNA"/>
</dbReference>
<reference evidence="6" key="1">
    <citation type="submission" date="2023-01" db="EMBL/GenBank/DDBJ databases">
        <title>The growth and conidiation of Purpureocillium lavendulum are regulated by nitrogen source and histone H3K14 acetylation.</title>
        <authorList>
            <person name="Tang P."/>
            <person name="Han J."/>
            <person name="Zhang C."/>
            <person name="Tang P."/>
            <person name="Qi F."/>
            <person name="Zhang K."/>
            <person name="Liang L."/>
        </authorList>
    </citation>
    <scope>NUCLEOTIDE SEQUENCE</scope>
    <source>
        <strain evidence="6">YMF1.00683</strain>
    </source>
</reference>